<protein>
    <submittedName>
        <fullName evidence="1">Uncharacterized protein</fullName>
    </submittedName>
</protein>
<name>A0A1H2RHS9_9GAMM</name>
<dbReference type="RefSeq" id="WP_092567732.1">
    <property type="nucleotide sequence ID" value="NZ_BMXH01000001.1"/>
</dbReference>
<sequence>MSNITNFPGGTRQDLTSAHRVLIIHIQDLAMDVSISTACTVDVDYSGHMHTLYVAVIPSCHGWQGDKSFRESWRREVCLPPSQRAVPNCIEQLTAVVNYLESLLPTRGGAA</sequence>
<dbReference type="AlphaFoldDB" id="A0A1H2RHS9"/>
<gene>
    <name evidence="1" type="ORF">SAMN05443545_101314</name>
</gene>
<proteinExistence type="predicted"/>
<reference evidence="1 2" key="1">
    <citation type="submission" date="2016-10" db="EMBL/GenBank/DDBJ databases">
        <authorList>
            <person name="de Groot N.N."/>
        </authorList>
    </citation>
    <scope>NUCLEOTIDE SEQUENCE [LARGE SCALE GENOMIC DNA]</scope>
    <source>
        <strain evidence="1 2">DSM 19219</strain>
    </source>
</reference>
<evidence type="ECO:0000313" key="2">
    <source>
        <dbReference type="Proteomes" id="UP000198500"/>
    </source>
</evidence>
<evidence type="ECO:0000313" key="1">
    <source>
        <dbReference type="EMBL" id="SDW18354.1"/>
    </source>
</evidence>
<accession>A0A1H2RHS9</accession>
<organism evidence="1 2">
    <name type="scientific">Aidingimonas halophila</name>
    <dbReference type="NCBI Taxonomy" id="574349"/>
    <lineage>
        <taxon>Bacteria</taxon>
        <taxon>Pseudomonadati</taxon>
        <taxon>Pseudomonadota</taxon>
        <taxon>Gammaproteobacteria</taxon>
        <taxon>Oceanospirillales</taxon>
        <taxon>Halomonadaceae</taxon>
        <taxon>Aidingimonas</taxon>
    </lineage>
</organism>
<keyword evidence="2" id="KW-1185">Reference proteome</keyword>
<dbReference type="Proteomes" id="UP000198500">
    <property type="component" value="Unassembled WGS sequence"/>
</dbReference>
<dbReference type="EMBL" id="FNNI01000001">
    <property type="protein sequence ID" value="SDW18354.1"/>
    <property type="molecule type" value="Genomic_DNA"/>
</dbReference>
<dbReference type="OrthoDB" id="9872611at2"/>
<dbReference type="STRING" id="574349.SAMN05443545_101314"/>